<reference evidence="2" key="1">
    <citation type="submission" date="2010-06" db="EMBL/GenBank/DDBJ databases">
        <authorList>
            <person name="Muzny D."/>
            <person name="Qin X."/>
            <person name="Buhay C."/>
            <person name="Dugan-Rocha S."/>
            <person name="Ding Y."/>
            <person name="Chen G."/>
            <person name="Hawes A."/>
            <person name="Holder M."/>
            <person name="Jhangiani S."/>
            <person name="Johnson A."/>
            <person name="Khan Z."/>
            <person name="Li Z."/>
            <person name="Liu W."/>
            <person name="Liu X."/>
            <person name="Perez L."/>
            <person name="Shen H."/>
            <person name="Wang Q."/>
            <person name="Watt J."/>
            <person name="Xi L."/>
            <person name="Xin Y."/>
            <person name="Zhou J."/>
            <person name="Deng J."/>
            <person name="Jiang H."/>
            <person name="Liu Y."/>
            <person name="Qu J."/>
            <person name="Song X.-Z."/>
            <person name="Zhang L."/>
            <person name="Villasana D."/>
            <person name="Johnson A."/>
            <person name="Liu J."/>
            <person name="Liyanage D."/>
            <person name="Lorensuhewa L."/>
            <person name="Robinson T."/>
            <person name="Song A."/>
            <person name="Song B.-B."/>
            <person name="Dinh H."/>
            <person name="Thornton R."/>
            <person name="Coyle M."/>
            <person name="Francisco L."/>
            <person name="Jackson L."/>
            <person name="Javaid M."/>
            <person name="Korchina V."/>
            <person name="Kovar C."/>
            <person name="Mata R."/>
            <person name="Mathew T."/>
            <person name="Ngo R."/>
            <person name="Nguyen L."/>
            <person name="Nguyen N."/>
            <person name="Okwuonu G."/>
            <person name="Ongeri F."/>
            <person name="Pham C."/>
            <person name="Simmons D."/>
            <person name="Wilczek-Boney K."/>
            <person name="Hale W."/>
            <person name="Jakkamsetti A."/>
            <person name="Pham P."/>
            <person name="Ruth R."/>
            <person name="San Lucas F."/>
            <person name="Warren J."/>
            <person name="Zhang J."/>
            <person name="Zhao Z."/>
            <person name="Zhou C."/>
            <person name="Zhu D."/>
            <person name="Lee S."/>
            <person name="Bess C."/>
            <person name="Blankenburg K."/>
            <person name="Forbes L."/>
            <person name="Fu Q."/>
            <person name="Gubbala S."/>
            <person name="Hirani K."/>
            <person name="Jayaseelan J.C."/>
            <person name="Lara F."/>
            <person name="Munidasa M."/>
            <person name="Palculict T."/>
            <person name="Patil S."/>
            <person name="Pu L.-L."/>
            <person name="Saada N."/>
            <person name="Tang L."/>
            <person name="Weissenberger G."/>
            <person name="Zhu Y."/>
            <person name="Hemphill L."/>
            <person name="Shang Y."/>
            <person name="Youmans B."/>
            <person name="Ayvaz T."/>
            <person name="Ross M."/>
            <person name="Santibanez J."/>
            <person name="Aqrawi P."/>
            <person name="Gross S."/>
            <person name="Joshi V."/>
            <person name="Fowler G."/>
            <person name="Nazareth L."/>
            <person name="Reid J."/>
            <person name="Worley K."/>
            <person name="Petrosino J."/>
            <person name="Highlander S."/>
            <person name="Gibbs R."/>
        </authorList>
    </citation>
    <scope>NUCLEOTIDE SEQUENCE [LARGE SCALE GENOMIC DNA]</scope>
    <source>
        <strain evidence="2">DSM 20601</strain>
    </source>
</reference>
<sequence length="175" mass="20543">MTMQSKITFPVLNVKMVPIDKVDENGYNPNKVATPELALLERSIREDGFTQPIVCYYIPKIDRYKIVDGYHRFFLARRRLQLKEVPVTVIDKSLAHRMASTIRHNRARGTHSIEGMSNIIEMLIRSGWDESEIALNLGMDKEEVIRLKQNTFLKDIFANHDFSDSWEEFEERYYS</sequence>
<evidence type="ECO:0000259" key="1">
    <source>
        <dbReference type="SMART" id="SM00470"/>
    </source>
</evidence>
<feature type="domain" description="ParB-like N-terminal" evidence="1">
    <location>
        <begin position="15"/>
        <end position="106"/>
    </location>
</feature>
<dbReference type="Pfam" id="PF02195">
    <property type="entry name" value="ParB_N"/>
    <property type="match status" value="1"/>
</dbReference>
<dbReference type="SMART" id="SM00470">
    <property type="entry name" value="ParB"/>
    <property type="match status" value="1"/>
</dbReference>
<dbReference type="GO" id="GO:0071453">
    <property type="term" value="P:cellular response to oxygen levels"/>
    <property type="evidence" value="ECO:0007669"/>
    <property type="project" value="TreeGrafter"/>
</dbReference>
<dbReference type="STRING" id="525367.HMPREF0556_11579"/>
<dbReference type="eggNOG" id="COG1475">
    <property type="taxonomic scope" value="Bacteria"/>
</dbReference>
<dbReference type="SUPFAM" id="SSF110849">
    <property type="entry name" value="ParB/Sulfiredoxin"/>
    <property type="match status" value="1"/>
</dbReference>
<proteinExistence type="predicted"/>
<dbReference type="AlphaFoldDB" id="D7UZP9"/>
<evidence type="ECO:0000313" key="3">
    <source>
        <dbReference type="Proteomes" id="UP000010119"/>
    </source>
</evidence>
<gene>
    <name evidence="2" type="primary">ibrB</name>
    <name evidence="2" type="ORF">HMPREF0556_11579</name>
</gene>
<evidence type="ECO:0000313" key="2">
    <source>
        <dbReference type="EMBL" id="EFI82894.1"/>
    </source>
</evidence>
<dbReference type="PANTHER" id="PTHR30083">
    <property type="entry name" value="TRANSCRIPTIONAL REGULATOR-RELATED"/>
    <property type="match status" value="1"/>
</dbReference>
<dbReference type="CDD" id="cd16397">
    <property type="entry name" value="IbrB_like"/>
    <property type="match status" value="1"/>
</dbReference>
<dbReference type="RefSeq" id="WP_003754407.1">
    <property type="nucleotide sequence ID" value="NZ_GL538352.1"/>
</dbReference>
<keyword evidence="3" id="KW-1185">Reference proteome</keyword>
<accession>D7UZP9</accession>
<name>D7UZP9_LISGR</name>
<comment type="caution">
    <text evidence="2">The sequence shown here is derived from an EMBL/GenBank/DDBJ whole genome shotgun (WGS) entry which is preliminary data.</text>
</comment>
<dbReference type="InterPro" id="IPR036086">
    <property type="entry name" value="ParB/Sulfiredoxin_sf"/>
</dbReference>
<dbReference type="Proteomes" id="UP000010119">
    <property type="component" value="Unassembled WGS sequence"/>
</dbReference>
<dbReference type="PANTHER" id="PTHR30083:SF1">
    <property type="entry name" value="TRANSCRIPTIONAL REGULATOR"/>
    <property type="match status" value="1"/>
</dbReference>
<dbReference type="EMBL" id="ACCR02000005">
    <property type="protein sequence ID" value="EFI82894.1"/>
    <property type="molecule type" value="Genomic_DNA"/>
</dbReference>
<dbReference type="HOGENOM" id="CLU_105812_0_0_9"/>
<protein>
    <submittedName>
        <fullName evidence="2">ParB-like protein</fullName>
    </submittedName>
</protein>
<dbReference type="InterPro" id="IPR003115">
    <property type="entry name" value="ParB_N"/>
</dbReference>
<organism evidence="2 3">
    <name type="scientific">Listeria grayi DSM 20601</name>
    <dbReference type="NCBI Taxonomy" id="525367"/>
    <lineage>
        <taxon>Bacteria</taxon>
        <taxon>Bacillati</taxon>
        <taxon>Bacillota</taxon>
        <taxon>Bacilli</taxon>
        <taxon>Bacillales</taxon>
        <taxon>Listeriaceae</taxon>
        <taxon>Listeria</taxon>
    </lineage>
</organism>
<dbReference type="Gene3D" id="3.90.1530.10">
    <property type="entry name" value="Conserved hypothetical protein from pyrococcus furiosus pfu- 392566-001, ParB domain"/>
    <property type="match status" value="1"/>
</dbReference>